<dbReference type="Proteomes" id="UP001222325">
    <property type="component" value="Unassembled WGS sequence"/>
</dbReference>
<accession>A0AAD6TYS3</accession>
<feature type="compositionally biased region" description="Polar residues" evidence="1">
    <location>
        <begin position="277"/>
        <end position="301"/>
    </location>
</feature>
<dbReference type="EMBL" id="JARJCN010000062">
    <property type="protein sequence ID" value="KAJ7079084.1"/>
    <property type="molecule type" value="Genomic_DNA"/>
</dbReference>
<reference evidence="2" key="1">
    <citation type="submission" date="2023-03" db="EMBL/GenBank/DDBJ databases">
        <title>Massive genome expansion in bonnet fungi (Mycena s.s.) driven by repeated elements and novel gene families across ecological guilds.</title>
        <authorList>
            <consortium name="Lawrence Berkeley National Laboratory"/>
            <person name="Harder C.B."/>
            <person name="Miyauchi S."/>
            <person name="Viragh M."/>
            <person name="Kuo A."/>
            <person name="Thoen E."/>
            <person name="Andreopoulos B."/>
            <person name="Lu D."/>
            <person name="Skrede I."/>
            <person name="Drula E."/>
            <person name="Henrissat B."/>
            <person name="Morin E."/>
            <person name="Kohler A."/>
            <person name="Barry K."/>
            <person name="LaButti K."/>
            <person name="Morin E."/>
            <person name="Salamov A."/>
            <person name="Lipzen A."/>
            <person name="Mereny Z."/>
            <person name="Hegedus B."/>
            <person name="Baldrian P."/>
            <person name="Stursova M."/>
            <person name="Weitz H."/>
            <person name="Taylor A."/>
            <person name="Grigoriev I.V."/>
            <person name="Nagy L.G."/>
            <person name="Martin F."/>
            <person name="Kauserud H."/>
        </authorList>
    </citation>
    <scope>NUCLEOTIDE SEQUENCE</scope>
    <source>
        <strain evidence="2">CBHHK173m</strain>
    </source>
</reference>
<comment type="caution">
    <text evidence="2">The sequence shown here is derived from an EMBL/GenBank/DDBJ whole genome shotgun (WGS) entry which is preliminary data.</text>
</comment>
<evidence type="ECO:0000313" key="3">
    <source>
        <dbReference type="Proteomes" id="UP001222325"/>
    </source>
</evidence>
<proteinExistence type="predicted"/>
<evidence type="ECO:0000256" key="1">
    <source>
        <dbReference type="SAM" id="MobiDB-lite"/>
    </source>
</evidence>
<feature type="region of interest" description="Disordered" evidence="1">
    <location>
        <begin position="249"/>
        <end position="301"/>
    </location>
</feature>
<evidence type="ECO:0000313" key="2">
    <source>
        <dbReference type="EMBL" id="KAJ7079084.1"/>
    </source>
</evidence>
<keyword evidence="3" id="KW-1185">Reference proteome</keyword>
<feature type="compositionally biased region" description="Polar residues" evidence="1">
    <location>
        <begin position="256"/>
        <end position="268"/>
    </location>
</feature>
<protein>
    <submittedName>
        <fullName evidence="2">Uncharacterized protein</fullName>
    </submittedName>
</protein>
<dbReference type="AlphaFoldDB" id="A0AAD6TYS3"/>
<organism evidence="2 3">
    <name type="scientific">Mycena belliarum</name>
    <dbReference type="NCBI Taxonomy" id="1033014"/>
    <lineage>
        <taxon>Eukaryota</taxon>
        <taxon>Fungi</taxon>
        <taxon>Dikarya</taxon>
        <taxon>Basidiomycota</taxon>
        <taxon>Agaricomycotina</taxon>
        <taxon>Agaricomycetes</taxon>
        <taxon>Agaricomycetidae</taxon>
        <taxon>Agaricales</taxon>
        <taxon>Marasmiineae</taxon>
        <taxon>Mycenaceae</taxon>
        <taxon>Mycena</taxon>
    </lineage>
</organism>
<gene>
    <name evidence="2" type="ORF">B0H15DRAFT_520736</name>
</gene>
<sequence length="410" mass="44691">MECNSDRLGADINTINFGSSTPHTLQDCLNACSVWTTNNPRTPCLAVAWVPNIQQCNLKNPIPASRAPPPGVQVDSAVVTRLAGACPEDDLGFYTSSSGVSYQIDCDLDFPGYDIPNGHNPTLNVPTLRQCIEMCSNYNLNPDSTYPCGGVSYIYRSNDNSLACFLKFFFGGSQVRQTAYGVHSGVVKALPAAIRRRRGVVRESRWNQVTGRAEIIDLNDLLTDSPTTTTTETTTSSLYSLVVPTDDSKSPPGFNFDTSGLNDTQGQEDISDENDVPPTNTTSAPIDASSSNVTDTTPTNDYNGTLAQVWTIDKKSFLFNTKNGNLFLTDIANSPGNAGGGVDTSSMFQTNDAPTGMYADYSGRIFHVYEDELAAYNVSRIRLAEEEKVPLTSTFDDRPRLHSHRERRVV</sequence>
<name>A0AAD6TYS3_9AGAR</name>